<feature type="compositionally biased region" description="Basic residues" evidence="1">
    <location>
        <begin position="221"/>
        <end position="235"/>
    </location>
</feature>
<gene>
    <name evidence="2" type="ORF">CVT26_001083</name>
</gene>
<dbReference type="EMBL" id="NHYE01005008">
    <property type="protein sequence ID" value="PPQ79296.1"/>
    <property type="molecule type" value="Genomic_DNA"/>
</dbReference>
<organism evidence="2 3">
    <name type="scientific">Gymnopilus dilepis</name>
    <dbReference type="NCBI Taxonomy" id="231916"/>
    <lineage>
        <taxon>Eukaryota</taxon>
        <taxon>Fungi</taxon>
        <taxon>Dikarya</taxon>
        <taxon>Basidiomycota</taxon>
        <taxon>Agaricomycotina</taxon>
        <taxon>Agaricomycetes</taxon>
        <taxon>Agaricomycetidae</taxon>
        <taxon>Agaricales</taxon>
        <taxon>Agaricineae</taxon>
        <taxon>Hymenogastraceae</taxon>
        <taxon>Gymnopilus</taxon>
    </lineage>
</organism>
<evidence type="ECO:0000313" key="2">
    <source>
        <dbReference type="EMBL" id="PPQ79296.1"/>
    </source>
</evidence>
<accession>A0A409WL95</accession>
<evidence type="ECO:0000313" key="3">
    <source>
        <dbReference type="Proteomes" id="UP000284706"/>
    </source>
</evidence>
<comment type="caution">
    <text evidence="2">The sequence shown here is derived from an EMBL/GenBank/DDBJ whole genome shotgun (WGS) entry which is preliminary data.</text>
</comment>
<dbReference type="InParanoid" id="A0A409WL95"/>
<feature type="region of interest" description="Disordered" evidence="1">
    <location>
        <begin position="200"/>
        <end position="265"/>
    </location>
</feature>
<evidence type="ECO:0000256" key="1">
    <source>
        <dbReference type="SAM" id="MobiDB-lite"/>
    </source>
</evidence>
<name>A0A409WL95_9AGAR</name>
<feature type="non-terminal residue" evidence="2">
    <location>
        <position position="1"/>
    </location>
</feature>
<keyword evidence="3" id="KW-1185">Reference proteome</keyword>
<reference evidence="2 3" key="1">
    <citation type="journal article" date="2018" name="Evol. Lett.">
        <title>Horizontal gene cluster transfer increased hallucinogenic mushroom diversity.</title>
        <authorList>
            <person name="Reynolds H.T."/>
            <person name="Vijayakumar V."/>
            <person name="Gluck-Thaler E."/>
            <person name="Korotkin H.B."/>
            <person name="Matheny P.B."/>
            <person name="Slot J.C."/>
        </authorList>
    </citation>
    <scope>NUCLEOTIDE SEQUENCE [LARGE SCALE GENOMIC DNA]</scope>
    <source>
        <strain evidence="2 3">SRW20</strain>
    </source>
</reference>
<dbReference type="Proteomes" id="UP000284706">
    <property type="component" value="Unassembled WGS sequence"/>
</dbReference>
<sequence>SCTLWTQGKGEFQAGIVDAGEYRKLTILRWKSGSIDIAADAKDEREKKLGDDEHDTFHHCSRTFGKCEGRKDASHNGSSQRGETALDGCYRATYMPDAPAGKSEKMKRSNKVEFDLPLETLSWLKNRRIGGGGLWKRKDIRSSDIEREVSTYSTIGKERTSTLQKGGELMRDNAHSADVTQAPVDPITECRRRHAEDACKEDGGAQASSMYVPRPNAQAAAHHHPCRGRKRHNALKPRSPCRISEKDRKTEAAGVGDDESDRGMSFHPWMRKQRDYVTYFLVSVEEVYGGKEERAEGRRRERGREPLPWS</sequence>
<proteinExistence type="predicted"/>
<dbReference type="AlphaFoldDB" id="A0A409WL95"/>
<protein>
    <submittedName>
        <fullName evidence="2">Uncharacterized protein</fullName>
    </submittedName>
</protein>
<feature type="region of interest" description="Disordered" evidence="1">
    <location>
        <begin position="289"/>
        <end position="310"/>
    </location>
</feature>